<name>A0ACC2LEU6_PERAE</name>
<evidence type="ECO:0000313" key="1">
    <source>
        <dbReference type="EMBL" id="KAJ8631980.1"/>
    </source>
</evidence>
<reference evidence="1 2" key="1">
    <citation type="journal article" date="2022" name="Hortic Res">
        <title>A haplotype resolved chromosomal level avocado genome allows analysis of novel avocado genes.</title>
        <authorList>
            <person name="Nath O."/>
            <person name="Fletcher S.J."/>
            <person name="Hayward A."/>
            <person name="Shaw L.M."/>
            <person name="Masouleh A.K."/>
            <person name="Furtado A."/>
            <person name="Henry R.J."/>
            <person name="Mitter N."/>
        </authorList>
    </citation>
    <scope>NUCLEOTIDE SEQUENCE [LARGE SCALE GENOMIC DNA]</scope>
    <source>
        <strain evidence="2">cv. Hass</strain>
    </source>
</reference>
<organism evidence="1 2">
    <name type="scientific">Persea americana</name>
    <name type="common">Avocado</name>
    <dbReference type="NCBI Taxonomy" id="3435"/>
    <lineage>
        <taxon>Eukaryota</taxon>
        <taxon>Viridiplantae</taxon>
        <taxon>Streptophyta</taxon>
        <taxon>Embryophyta</taxon>
        <taxon>Tracheophyta</taxon>
        <taxon>Spermatophyta</taxon>
        <taxon>Magnoliopsida</taxon>
        <taxon>Magnoliidae</taxon>
        <taxon>Laurales</taxon>
        <taxon>Lauraceae</taxon>
        <taxon>Persea</taxon>
    </lineage>
</organism>
<proteinExistence type="predicted"/>
<gene>
    <name evidence="1" type="ORF">MRB53_025316</name>
</gene>
<accession>A0ACC2LEU6</accession>
<evidence type="ECO:0000313" key="2">
    <source>
        <dbReference type="Proteomes" id="UP001234297"/>
    </source>
</evidence>
<protein>
    <submittedName>
        <fullName evidence="1">Uncharacterized protein</fullName>
    </submittedName>
</protein>
<dbReference type="EMBL" id="CM056816">
    <property type="protein sequence ID" value="KAJ8631980.1"/>
    <property type="molecule type" value="Genomic_DNA"/>
</dbReference>
<sequence>MAEASIYRTIITTINGEDESQSRRCSVDSSVEEFKRCLATGKEGCCKVLLKVVRECICEIVAWAGHQRNRKGEGVALATGSSLARYVWLD</sequence>
<dbReference type="Proteomes" id="UP001234297">
    <property type="component" value="Chromosome 8"/>
</dbReference>
<comment type="caution">
    <text evidence="1">The sequence shown here is derived from an EMBL/GenBank/DDBJ whole genome shotgun (WGS) entry which is preliminary data.</text>
</comment>
<keyword evidence="2" id="KW-1185">Reference proteome</keyword>